<sequence>MPDTASPSNIERLKDELPEESLSRRLVESCADDDSSEGHTPKSVIQEQYRKHFDQIKNA</sequence>
<gene>
    <name evidence="2" type="ORF">V7x_41020</name>
</gene>
<dbReference type="Proteomes" id="UP000316476">
    <property type="component" value="Unassembled WGS sequence"/>
</dbReference>
<dbReference type="RefSeq" id="WP_197137979.1">
    <property type="nucleotide sequence ID" value="NZ_SJPZ01000002.1"/>
</dbReference>
<proteinExistence type="predicted"/>
<comment type="caution">
    <text evidence="2">The sequence shown here is derived from an EMBL/GenBank/DDBJ whole genome shotgun (WGS) entry which is preliminary data.</text>
</comment>
<evidence type="ECO:0000256" key="1">
    <source>
        <dbReference type="SAM" id="MobiDB-lite"/>
    </source>
</evidence>
<evidence type="ECO:0000313" key="2">
    <source>
        <dbReference type="EMBL" id="TWU62373.1"/>
    </source>
</evidence>
<dbReference type="EMBL" id="SJPZ01000002">
    <property type="protein sequence ID" value="TWU62373.1"/>
    <property type="molecule type" value="Genomic_DNA"/>
</dbReference>
<dbReference type="AlphaFoldDB" id="A0A5C6FPN2"/>
<accession>A0A5C6FPN2</accession>
<feature type="compositionally biased region" description="Basic and acidic residues" evidence="1">
    <location>
        <begin position="48"/>
        <end position="59"/>
    </location>
</feature>
<feature type="region of interest" description="Disordered" evidence="1">
    <location>
        <begin position="1"/>
        <end position="59"/>
    </location>
</feature>
<name>A0A5C6FPN2_9PLAN</name>
<evidence type="ECO:0000313" key="3">
    <source>
        <dbReference type="Proteomes" id="UP000316476"/>
    </source>
</evidence>
<organism evidence="2 3">
    <name type="scientific">Crateriforma conspicua</name>
    <dbReference type="NCBI Taxonomy" id="2527996"/>
    <lineage>
        <taxon>Bacteria</taxon>
        <taxon>Pseudomonadati</taxon>
        <taxon>Planctomycetota</taxon>
        <taxon>Planctomycetia</taxon>
        <taxon>Planctomycetales</taxon>
        <taxon>Planctomycetaceae</taxon>
        <taxon>Crateriforma</taxon>
    </lineage>
</organism>
<feature type="compositionally biased region" description="Basic and acidic residues" evidence="1">
    <location>
        <begin position="11"/>
        <end position="27"/>
    </location>
</feature>
<protein>
    <submittedName>
        <fullName evidence="2">Uncharacterized protein</fullName>
    </submittedName>
</protein>
<reference evidence="2 3" key="1">
    <citation type="submission" date="2019-02" db="EMBL/GenBank/DDBJ databases">
        <title>Deep-cultivation of Planctomycetes and their phenomic and genomic characterization uncovers novel biology.</title>
        <authorList>
            <person name="Wiegand S."/>
            <person name="Jogler M."/>
            <person name="Boedeker C."/>
            <person name="Pinto D."/>
            <person name="Vollmers J."/>
            <person name="Rivas-Marin E."/>
            <person name="Kohn T."/>
            <person name="Peeters S.H."/>
            <person name="Heuer A."/>
            <person name="Rast P."/>
            <person name="Oberbeckmann S."/>
            <person name="Bunk B."/>
            <person name="Jeske O."/>
            <person name="Meyerdierks A."/>
            <person name="Storesund J.E."/>
            <person name="Kallscheuer N."/>
            <person name="Luecker S."/>
            <person name="Lage O.M."/>
            <person name="Pohl T."/>
            <person name="Merkel B.J."/>
            <person name="Hornburger P."/>
            <person name="Mueller R.-W."/>
            <person name="Bruemmer F."/>
            <person name="Labrenz M."/>
            <person name="Spormann A.M."/>
            <person name="Op Den Camp H."/>
            <person name="Overmann J."/>
            <person name="Amann R."/>
            <person name="Jetten M.S.M."/>
            <person name="Mascher T."/>
            <person name="Medema M.H."/>
            <person name="Devos D.P."/>
            <person name="Kaster A.-K."/>
            <person name="Ovreas L."/>
            <person name="Rohde M."/>
            <person name="Galperin M.Y."/>
            <person name="Jogler C."/>
        </authorList>
    </citation>
    <scope>NUCLEOTIDE SEQUENCE [LARGE SCALE GENOMIC DNA]</scope>
    <source>
        <strain evidence="2 3">V7</strain>
    </source>
</reference>